<feature type="compositionally biased region" description="Basic and acidic residues" evidence="1">
    <location>
        <begin position="216"/>
        <end position="227"/>
    </location>
</feature>
<sequence length="310" mass="35730">MSEVEDQDLEADYQLPVIPPAPQKQLYILKLPTSVGVQPRPFCEEIFREEFQLNSIDRQKRWQTLNLIRWKNIMMPDGSFQRISNARLVTWSDGSLSLFVGKECYDLVHEHSTNQFVYVKRGPAYAAHNRIYGKFTAQAVSEKSSTFEKLKEQARSKYNQRRKVYTSDVTEDPLAKTNQLQQIAADQEKSHYKNRLNAIRSNRDITLEPDEDNDESEHPPARPKPDSDNFDDEDSPKPRKTTTRRRKTKGRSKPKARKAAPKKKKKKARQASDDSMDDEFPPSQESSGDVFGNSPSVTSSDHESDEDFEM</sequence>
<name>A0ABQ9XT90_9EUKA</name>
<evidence type="ECO:0000313" key="3">
    <source>
        <dbReference type="Proteomes" id="UP001281761"/>
    </source>
</evidence>
<evidence type="ECO:0000313" key="2">
    <source>
        <dbReference type="EMBL" id="KAK2954681.1"/>
    </source>
</evidence>
<reference evidence="2 3" key="1">
    <citation type="journal article" date="2022" name="bioRxiv">
        <title>Genomics of Preaxostyla Flagellates Illuminates Evolutionary Transitions and the Path Towards Mitochondrial Loss.</title>
        <authorList>
            <person name="Novak L.V.F."/>
            <person name="Treitli S.C."/>
            <person name="Pyrih J."/>
            <person name="Halakuc P."/>
            <person name="Pipaliya S.V."/>
            <person name="Vacek V."/>
            <person name="Brzon O."/>
            <person name="Soukal P."/>
            <person name="Eme L."/>
            <person name="Dacks J.B."/>
            <person name="Karnkowska A."/>
            <person name="Elias M."/>
            <person name="Hampl V."/>
        </authorList>
    </citation>
    <scope>NUCLEOTIDE SEQUENCE [LARGE SCALE GENOMIC DNA]</scope>
    <source>
        <strain evidence="2">NAU3</strain>
        <tissue evidence="2">Gut</tissue>
    </source>
</reference>
<feature type="compositionally biased region" description="Polar residues" evidence="1">
    <location>
        <begin position="283"/>
        <end position="299"/>
    </location>
</feature>
<proteinExistence type="predicted"/>
<dbReference type="Pfam" id="PF04004">
    <property type="entry name" value="Leo1"/>
    <property type="match status" value="1"/>
</dbReference>
<feature type="compositionally biased region" description="Basic residues" evidence="1">
    <location>
        <begin position="238"/>
        <end position="269"/>
    </location>
</feature>
<comment type="caution">
    <text evidence="2">The sequence shown here is derived from an EMBL/GenBank/DDBJ whole genome shotgun (WGS) entry which is preliminary data.</text>
</comment>
<feature type="region of interest" description="Disordered" evidence="1">
    <location>
        <begin position="186"/>
        <end position="310"/>
    </location>
</feature>
<dbReference type="InterPro" id="IPR007149">
    <property type="entry name" value="Leo1"/>
</dbReference>
<evidence type="ECO:0000256" key="1">
    <source>
        <dbReference type="SAM" id="MobiDB-lite"/>
    </source>
</evidence>
<dbReference type="PANTHER" id="PTHR23146:SF0">
    <property type="entry name" value="RNA POLYMERASE-ASSOCIATED PROTEIN LEO1"/>
    <property type="match status" value="1"/>
</dbReference>
<dbReference type="Proteomes" id="UP001281761">
    <property type="component" value="Unassembled WGS sequence"/>
</dbReference>
<dbReference type="EMBL" id="JARBJD010000075">
    <property type="protein sequence ID" value="KAK2954681.1"/>
    <property type="molecule type" value="Genomic_DNA"/>
</dbReference>
<accession>A0ABQ9XT90</accession>
<dbReference type="PANTHER" id="PTHR23146">
    <property type="entry name" value="LEO1 PROTEIN"/>
    <property type="match status" value="1"/>
</dbReference>
<keyword evidence="3" id="KW-1185">Reference proteome</keyword>
<gene>
    <name evidence="2" type="ORF">BLNAU_10336</name>
</gene>
<organism evidence="2 3">
    <name type="scientific">Blattamonas nauphoetae</name>
    <dbReference type="NCBI Taxonomy" id="2049346"/>
    <lineage>
        <taxon>Eukaryota</taxon>
        <taxon>Metamonada</taxon>
        <taxon>Preaxostyla</taxon>
        <taxon>Oxymonadida</taxon>
        <taxon>Blattamonas</taxon>
    </lineage>
</organism>
<protein>
    <submittedName>
        <fullName evidence="2">Leo1-like protein</fullName>
    </submittedName>
</protein>